<proteinExistence type="predicted"/>
<accession>A0ABR2Z7K3</accession>
<dbReference type="PANTHER" id="PTHR48471:SF1">
    <property type="entry name" value="DDE TNP4 DOMAIN-CONTAINING PROTEIN"/>
    <property type="match status" value="1"/>
</dbReference>
<evidence type="ECO:0000313" key="1">
    <source>
        <dbReference type="EMBL" id="KAL0057310.1"/>
    </source>
</evidence>
<protein>
    <recommendedName>
        <fullName evidence="3">Anaphase-promoting complex subunit 1</fullName>
    </recommendedName>
</protein>
<organism evidence="1 2">
    <name type="scientific">Marasmius tenuissimus</name>
    <dbReference type="NCBI Taxonomy" id="585030"/>
    <lineage>
        <taxon>Eukaryota</taxon>
        <taxon>Fungi</taxon>
        <taxon>Dikarya</taxon>
        <taxon>Basidiomycota</taxon>
        <taxon>Agaricomycotina</taxon>
        <taxon>Agaricomycetes</taxon>
        <taxon>Agaricomycetidae</taxon>
        <taxon>Agaricales</taxon>
        <taxon>Marasmiineae</taxon>
        <taxon>Marasmiaceae</taxon>
        <taxon>Marasmius</taxon>
    </lineage>
</organism>
<name>A0ABR2Z7K3_9AGAR</name>
<evidence type="ECO:0000313" key="2">
    <source>
        <dbReference type="Proteomes" id="UP001437256"/>
    </source>
</evidence>
<dbReference type="PANTHER" id="PTHR48471">
    <property type="entry name" value="DDE TNP4 DOMAIN-CONTAINING PROTEIN"/>
    <property type="match status" value="1"/>
</dbReference>
<keyword evidence="2" id="KW-1185">Reference proteome</keyword>
<reference evidence="1 2" key="1">
    <citation type="submission" date="2024-05" db="EMBL/GenBank/DDBJ databases">
        <title>A draft genome resource for the thread blight pathogen Marasmius tenuissimus strain MS-2.</title>
        <authorList>
            <person name="Yulfo-Soto G.E."/>
            <person name="Baruah I.K."/>
            <person name="Amoako-Attah I."/>
            <person name="Bukari Y."/>
            <person name="Meinhardt L.W."/>
            <person name="Bailey B.A."/>
            <person name="Cohen S.P."/>
        </authorList>
    </citation>
    <scope>NUCLEOTIDE SEQUENCE [LARGE SCALE GENOMIC DNA]</scope>
    <source>
        <strain evidence="1 2">MS-2</strain>
    </source>
</reference>
<comment type="caution">
    <text evidence="1">The sequence shown here is derived from an EMBL/GenBank/DDBJ whole genome shotgun (WGS) entry which is preliminary data.</text>
</comment>
<gene>
    <name evidence="1" type="ORF">AAF712_016054</name>
</gene>
<dbReference type="Proteomes" id="UP001437256">
    <property type="component" value="Unassembled WGS sequence"/>
</dbReference>
<evidence type="ECO:0008006" key="3">
    <source>
        <dbReference type="Google" id="ProtNLM"/>
    </source>
</evidence>
<dbReference type="EMBL" id="JBBXMP010000592">
    <property type="protein sequence ID" value="KAL0057310.1"/>
    <property type="molecule type" value="Genomic_DNA"/>
</dbReference>
<sequence length="214" mass="24259">MTESSRSTAPFGMDPTPFLLQQCNDEEDNDTHLQNLCVAGMCIAGVLEMETQRIQCCNPSRLYLTRPQLMPNPCLESPWMSLWRGQEDRAFITTMGVDVATFNYILEGRGHFCKTWDNTPILRGNVSSNGTPRLRGRSLDAAGALGLVLHYLLSPLLKTHLQQIFAIVPSVLTRYLDFSLDILLRVLWRMEDARISLPQSKEELEADSWLEDRA</sequence>